<reference evidence="2 3" key="1">
    <citation type="submission" date="2017-01" db="EMBL/GenBank/DDBJ databases">
        <authorList>
            <person name="Mah S.A."/>
            <person name="Swanson W.J."/>
            <person name="Moy G.W."/>
            <person name="Vacquier V.D."/>
        </authorList>
    </citation>
    <scope>NUCLEOTIDE SEQUENCE [LARGE SCALE GENOMIC DNA]</scope>
    <source>
        <strain evidence="2 3">GSMNP</strain>
    </source>
</reference>
<feature type="compositionally biased region" description="Polar residues" evidence="1">
    <location>
        <begin position="98"/>
        <end position="115"/>
    </location>
</feature>
<dbReference type="OrthoDB" id="10432226at2759"/>
<proteinExistence type="predicted"/>
<sequence length="115" mass="12606">MFFIPGGILNAGLTIWTARCGSVRFKQEQESVHIFQLVPEHQHTGKESAGLQMIRFQHPLQMPTLESDIPGDSEGLQRTTENNTSNSNVEVSNMVPGSESSLCRSAVDTSSENSD</sequence>
<keyword evidence="3" id="KW-1185">Reference proteome</keyword>
<evidence type="ECO:0000256" key="1">
    <source>
        <dbReference type="SAM" id="MobiDB-lite"/>
    </source>
</evidence>
<gene>
    <name evidence="2" type="ORF">AYI70_g7137</name>
</gene>
<organism evidence="2 3">
    <name type="scientific">Smittium culicis</name>
    <dbReference type="NCBI Taxonomy" id="133412"/>
    <lineage>
        <taxon>Eukaryota</taxon>
        <taxon>Fungi</taxon>
        <taxon>Fungi incertae sedis</taxon>
        <taxon>Zoopagomycota</taxon>
        <taxon>Kickxellomycotina</taxon>
        <taxon>Harpellomycetes</taxon>
        <taxon>Harpellales</taxon>
        <taxon>Legeriomycetaceae</taxon>
        <taxon>Smittium</taxon>
    </lineage>
</organism>
<dbReference type="Proteomes" id="UP000187283">
    <property type="component" value="Unassembled WGS sequence"/>
</dbReference>
<dbReference type="EMBL" id="LSSN01002603">
    <property type="protein sequence ID" value="OMJ15636.1"/>
    <property type="molecule type" value="Genomic_DNA"/>
</dbReference>
<protein>
    <submittedName>
        <fullName evidence="2">Uncharacterized protein</fullName>
    </submittedName>
</protein>
<accession>A0A1R1XM01</accession>
<feature type="region of interest" description="Disordered" evidence="1">
    <location>
        <begin position="62"/>
        <end position="115"/>
    </location>
</feature>
<feature type="compositionally biased region" description="Low complexity" evidence="1">
    <location>
        <begin position="79"/>
        <end position="93"/>
    </location>
</feature>
<comment type="caution">
    <text evidence="2">The sequence shown here is derived from an EMBL/GenBank/DDBJ whole genome shotgun (WGS) entry which is preliminary data.</text>
</comment>
<dbReference type="AlphaFoldDB" id="A0A1R1XM01"/>
<evidence type="ECO:0000313" key="3">
    <source>
        <dbReference type="Proteomes" id="UP000187283"/>
    </source>
</evidence>
<name>A0A1R1XM01_9FUNG</name>
<evidence type="ECO:0000313" key="2">
    <source>
        <dbReference type="EMBL" id="OMJ15636.1"/>
    </source>
</evidence>